<protein>
    <submittedName>
        <fullName evidence="1">Methyl-accepting chemotaxis protein</fullName>
    </submittedName>
</protein>
<dbReference type="Pfam" id="PF19101">
    <property type="entry name" value="DUF5788"/>
    <property type="match status" value="1"/>
</dbReference>
<organism evidence="1 2">
    <name type="scientific">Methanolobus halotolerans</name>
    <dbReference type="NCBI Taxonomy" id="2052935"/>
    <lineage>
        <taxon>Archaea</taxon>
        <taxon>Methanobacteriati</taxon>
        <taxon>Methanobacteriota</taxon>
        <taxon>Stenosarchaea group</taxon>
        <taxon>Methanomicrobia</taxon>
        <taxon>Methanosarcinales</taxon>
        <taxon>Methanosarcinaceae</taxon>
        <taxon>Methanolobus</taxon>
    </lineage>
</organism>
<dbReference type="EMBL" id="PGGK01000004">
    <property type="protein sequence ID" value="TGC09776.1"/>
    <property type="molecule type" value="Genomic_DNA"/>
</dbReference>
<comment type="caution">
    <text evidence="1">The sequence shown here is derived from an EMBL/GenBank/DDBJ whole genome shotgun (WGS) entry which is preliminary data.</text>
</comment>
<proteinExistence type="predicted"/>
<dbReference type="Proteomes" id="UP000297295">
    <property type="component" value="Unassembled WGS sequence"/>
</dbReference>
<accession>A0A4E0R0E0</accession>
<evidence type="ECO:0000313" key="1">
    <source>
        <dbReference type="EMBL" id="TGC09776.1"/>
    </source>
</evidence>
<dbReference type="InterPro" id="IPR043900">
    <property type="entry name" value="DUF5788"/>
</dbReference>
<gene>
    <name evidence="1" type="ORF">CUN85_05320</name>
</gene>
<reference evidence="1 2" key="1">
    <citation type="submission" date="2017-11" db="EMBL/GenBank/DDBJ databases">
        <title>Isolation and Characterization of Methanogenic Archaea from Saline Meromictic Lake at Siberia.</title>
        <authorList>
            <person name="Shen Y."/>
            <person name="Huang H.-H."/>
            <person name="Lai M.-C."/>
            <person name="Chen S.-C."/>
        </authorList>
    </citation>
    <scope>NUCLEOTIDE SEQUENCE [LARGE SCALE GENOMIC DNA]</scope>
    <source>
        <strain evidence="1 2">SY-01</strain>
    </source>
</reference>
<name>A0A4E0R0E0_9EURY</name>
<evidence type="ECO:0000313" key="2">
    <source>
        <dbReference type="Proteomes" id="UP000297295"/>
    </source>
</evidence>
<dbReference type="AlphaFoldDB" id="A0A4E0R0E0"/>
<keyword evidence="2" id="KW-1185">Reference proteome</keyword>
<sequence>MREMAEECEITDSERNKLLNSLNRRLFWVGEQIPRRITLDGKEVDLHEVVWEIVNKKRYTSKDLENIQVFLDMLYEKEQECEKYLEEGDLKPGEAKDIFSETAGLMRAIMDLRELTEPSKRKSSGDTKHICKDVKTDEWDRLMKILISRGDRSDQE</sequence>